<feature type="transmembrane region" description="Helical" evidence="9">
    <location>
        <begin position="167"/>
        <end position="186"/>
    </location>
</feature>
<dbReference type="SUPFAM" id="SSF161098">
    <property type="entry name" value="MetI-like"/>
    <property type="match status" value="1"/>
</dbReference>
<name>F1T6M8_9ACTN</name>
<dbReference type="GO" id="GO:0005315">
    <property type="term" value="F:phosphate transmembrane transporter activity"/>
    <property type="evidence" value="ECO:0007669"/>
    <property type="project" value="InterPro"/>
</dbReference>
<dbReference type="Pfam" id="PF00528">
    <property type="entry name" value="BPD_transp_1"/>
    <property type="match status" value="1"/>
</dbReference>
<feature type="transmembrane region" description="Helical" evidence="9">
    <location>
        <begin position="137"/>
        <end position="161"/>
    </location>
</feature>
<comment type="caution">
    <text evidence="11">The sequence shown here is derived from an EMBL/GenBank/DDBJ whole genome shotgun (WGS) entry which is preliminary data.</text>
</comment>
<feature type="transmembrane region" description="Helical" evidence="9">
    <location>
        <begin position="219"/>
        <end position="241"/>
    </location>
</feature>
<feature type="transmembrane region" description="Helical" evidence="9">
    <location>
        <begin position="46"/>
        <end position="72"/>
    </location>
</feature>
<dbReference type="PROSITE" id="PS50928">
    <property type="entry name" value="ABC_TM1"/>
    <property type="match status" value="1"/>
</dbReference>
<evidence type="ECO:0000256" key="2">
    <source>
        <dbReference type="ARBA" id="ARBA00004651"/>
    </source>
</evidence>
<dbReference type="eggNOG" id="COG0581">
    <property type="taxonomic scope" value="Bacteria"/>
</dbReference>
<dbReference type="RefSeq" id="WP_006303384.1">
    <property type="nucleotide sequence ID" value="NZ_ACGK02000004.1"/>
</dbReference>
<evidence type="ECO:0000256" key="7">
    <source>
        <dbReference type="ARBA" id="ARBA00022989"/>
    </source>
</evidence>
<dbReference type="Proteomes" id="UP000005947">
    <property type="component" value="Unassembled WGS sequence"/>
</dbReference>
<dbReference type="Gene3D" id="1.10.3720.10">
    <property type="entry name" value="MetI-like"/>
    <property type="match status" value="1"/>
</dbReference>
<dbReference type="InterPro" id="IPR000515">
    <property type="entry name" value="MetI-like"/>
</dbReference>
<feature type="domain" description="ABC transmembrane type-1" evidence="10">
    <location>
        <begin position="100"/>
        <end position="309"/>
    </location>
</feature>
<evidence type="ECO:0000259" key="10">
    <source>
        <dbReference type="PROSITE" id="PS50928"/>
    </source>
</evidence>
<feature type="transmembrane region" description="Helical" evidence="9">
    <location>
        <begin position="288"/>
        <end position="313"/>
    </location>
</feature>
<keyword evidence="8 9" id="KW-0472">Membrane</keyword>
<comment type="similarity">
    <text evidence="3 9">Belongs to the binding-protein-dependent transport system permease family. CysTW subfamily.</text>
</comment>
<organism evidence="11 12">
    <name type="scientific">Fannyhessea vaginae DSM 15829</name>
    <dbReference type="NCBI Taxonomy" id="525256"/>
    <lineage>
        <taxon>Bacteria</taxon>
        <taxon>Bacillati</taxon>
        <taxon>Actinomycetota</taxon>
        <taxon>Coriobacteriia</taxon>
        <taxon>Coriobacteriales</taxon>
        <taxon>Atopobiaceae</taxon>
        <taxon>Fannyhessea</taxon>
    </lineage>
</organism>
<dbReference type="InterPro" id="IPR035906">
    <property type="entry name" value="MetI-like_sf"/>
</dbReference>
<dbReference type="PANTHER" id="PTHR43470:SF3">
    <property type="entry name" value="PHOSPHATE TRANSPORT SYSTEM PERMEASE PROTEIN PSTA-RELATED"/>
    <property type="match status" value="1"/>
</dbReference>
<dbReference type="GO" id="GO:0005886">
    <property type="term" value="C:plasma membrane"/>
    <property type="evidence" value="ECO:0007669"/>
    <property type="project" value="UniProtKB-SubCell"/>
</dbReference>
<keyword evidence="5 9" id="KW-1003">Cell membrane</keyword>
<evidence type="ECO:0000313" key="12">
    <source>
        <dbReference type="Proteomes" id="UP000005947"/>
    </source>
</evidence>
<comment type="subcellular location">
    <subcellularLocation>
        <location evidence="2 9">Cell membrane</location>
        <topology evidence="2 9">Multi-pass membrane protein</topology>
    </subcellularLocation>
</comment>
<keyword evidence="4" id="KW-0813">Transport</keyword>
<reference evidence="11 12" key="1">
    <citation type="submission" date="2011-02" db="EMBL/GenBank/DDBJ databases">
        <authorList>
            <person name="Muzny D."/>
            <person name="Qin X."/>
            <person name="Buhay C."/>
            <person name="Dugan-Rocha S."/>
            <person name="Ding Y."/>
            <person name="Chen G."/>
            <person name="Hawes A."/>
            <person name="Holder M."/>
            <person name="Jhangiani S."/>
            <person name="Johnson A."/>
            <person name="Khan Z."/>
            <person name="Li Z."/>
            <person name="Liu W."/>
            <person name="Liu X."/>
            <person name="Perez L."/>
            <person name="Shen H."/>
            <person name="Wang Q."/>
            <person name="Watt J."/>
            <person name="Xi L."/>
            <person name="Xin Y."/>
            <person name="Zhou J."/>
            <person name="Deng J."/>
            <person name="Jiang H."/>
            <person name="Liu Y."/>
            <person name="Qu J."/>
            <person name="Song X.-Z."/>
            <person name="Zhang L."/>
            <person name="Villasana D."/>
            <person name="Johnson A."/>
            <person name="Liu J."/>
            <person name="Liyanage D."/>
            <person name="Lorensuhewa L."/>
            <person name="Robinson T."/>
            <person name="Song A."/>
            <person name="Song B.-B."/>
            <person name="Dinh H."/>
            <person name="Thornton R."/>
            <person name="Coyle M."/>
            <person name="Francisco L."/>
            <person name="Jackson L."/>
            <person name="Javaid M."/>
            <person name="Korchina V."/>
            <person name="Kovar C."/>
            <person name="Mata R."/>
            <person name="Mathew T."/>
            <person name="Ngo R."/>
            <person name="Nguyen L."/>
            <person name="Nguyen N."/>
            <person name="Okwuonu G."/>
            <person name="Ongeri F."/>
            <person name="Pham C."/>
            <person name="Simmons D."/>
            <person name="Wilczek-Boney K."/>
            <person name="Hale W."/>
            <person name="Jakkamsetti A."/>
            <person name="Pham P."/>
            <person name="Ruth R."/>
            <person name="San Lucas F."/>
            <person name="Warren J."/>
            <person name="Zhang J."/>
            <person name="Zhao Z."/>
            <person name="Zhou C."/>
            <person name="Zhu D."/>
            <person name="Lee S."/>
            <person name="Bess C."/>
            <person name="Blankenburg K."/>
            <person name="Forbes L."/>
            <person name="Fu Q."/>
            <person name="Gubbala S."/>
            <person name="Hirani K."/>
            <person name="Jayaseelan J.C."/>
            <person name="Lara F."/>
            <person name="Munidasa M."/>
            <person name="Palculict T."/>
            <person name="Patil S."/>
            <person name="Pu L.-L."/>
            <person name="Saada N."/>
            <person name="Tang L."/>
            <person name="Weissenberger G."/>
            <person name="Zhu Y."/>
            <person name="Hemphill L."/>
            <person name="Shang Y."/>
            <person name="Youmans B."/>
            <person name="Ayvaz T."/>
            <person name="Ross M."/>
            <person name="Santibanez J."/>
            <person name="Aqrawi P."/>
            <person name="Gross S."/>
            <person name="Joshi V."/>
            <person name="Fowler G."/>
            <person name="Nazareth L."/>
            <person name="Reid J."/>
            <person name="Worley K."/>
            <person name="Petrosino J."/>
            <person name="Highlander S."/>
            <person name="Gibbs R."/>
        </authorList>
    </citation>
    <scope>NUCLEOTIDE SEQUENCE [LARGE SCALE GENOMIC DNA]</scope>
    <source>
        <strain evidence="11 12">DSM 15829</strain>
    </source>
</reference>
<dbReference type="CDD" id="cd06261">
    <property type="entry name" value="TM_PBP2"/>
    <property type="match status" value="1"/>
</dbReference>
<keyword evidence="7 9" id="KW-1133">Transmembrane helix</keyword>
<comment type="function">
    <text evidence="1">Part of the binding-protein-dependent transport system for phosphate; probably responsible for the translocation of the substrate across the membrane.</text>
</comment>
<dbReference type="AlphaFoldDB" id="F1T6M8"/>
<dbReference type="GO" id="GO:0035435">
    <property type="term" value="P:phosphate ion transmembrane transport"/>
    <property type="evidence" value="ECO:0007669"/>
    <property type="project" value="InterPro"/>
</dbReference>
<keyword evidence="12" id="KW-1185">Reference proteome</keyword>
<gene>
    <name evidence="11" type="primary">pstA</name>
    <name evidence="11" type="ORF">HMPREF0091_11174</name>
</gene>
<evidence type="ECO:0000256" key="8">
    <source>
        <dbReference type="ARBA" id="ARBA00023136"/>
    </source>
</evidence>
<dbReference type="EMBL" id="ACGK02000004">
    <property type="protein sequence ID" value="EGF22848.1"/>
    <property type="molecule type" value="Genomic_DNA"/>
</dbReference>
<evidence type="ECO:0000256" key="1">
    <source>
        <dbReference type="ARBA" id="ARBA00003510"/>
    </source>
</evidence>
<proteinExistence type="inferred from homology"/>
<evidence type="ECO:0000256" key="3">
    <source>
        <dbReference type="ARBA" id="ARBA00007069"/>
    </source>
</evidence>
<sequence>MENNTIPASGAAQVSNTMGASTNVCASTAVRAPRLPHEIAVATADFTVYTCVYISAALIVLLLVGIIGYVLAQGWPALNLEFFTCSTSLRKGTIGVAGNIINTLIIVVATLAIAIPIGVGGAIYLQEYATNKKLVRVIDFATDVLAGIPSIIFGLFGMLFFGQVLRLGYSLLCGALTLALMVLPLITRNTQEALTCVPQGYKLGAFGLGAGKWHTIRTILLPVAAPSIVTGVILALGRIVAESAALLFTAGSAKLLPQSIDALFSKLFTSGGTLTVQLYLSATSQGDFTTAFGIACILLVFTLLINVATHALIARTSSRTLQTS</sequence>
<evidence type="ECO:0000256" key="9">
    <source>
        <dbReference type="RuleBase" id="RU363043"/>
    </source>
</evidence>
<dbReference type="PANTHER" id="PTHR43470">
    <property type="entry name" value="PHOSPHATE TRANSPORT SYSTEM PERMEASE PROTEIN PSTA-RELATED"/>
    <property type="match status" value="1"/>
</dbReference>
<dbReference type="GeneID" id="93210805"/>
<keyword evidence="6 9" id="KW-0812">Transmembrane</keyword>
<feature type="transmembrane region" description="Helical" evidence="9">
    <location>
        <begin position="100"/>
        <end position="125"/>
    </location>
</feature>
<dbReference type="NCBIfam" id="TIGR00974">
    <property type="entry name" value="3a0107s02c"/>
    <property type="match status" value="1"/>
</dbReference>
<dbReference type="InterPro" id="IPR005672">
    <property type="entry name" value="Phosphate_PstA"/>
</dbReference>
<protein>
    <recommendedName>
        <fullName evidence="9">Phosphate transport system permease protein PstA</fullName>
    </recommendedName>
</protein>
<evidence type="ECO:0000256" key="4">
    <source>
        <dbReference type="ARBA" id="ARBA00022448"/>
    </source>
</evidence>
<dbReference type="OrthoDB" id="9775069at2"/>
<evidence type="ECO:0000313" key="11">
    <source>
        <dbReference type="EMBL" id="EGF22848.1"/>
    </source>
</evidence>
<accession>F1T6M8</accession>
<evidence type="ECO:0000256" key="5">
    <source>
        <dbReference type="ARBA" id="ARBA00022475"/>
    </source>
</evidence>
<evidence type="ECO:0000256" key="6">
    <source>
        <dbReference type="ARBA" id="ARBA00022692"/>
    </source>
</evidence>